<name>A0A7G9T8D5_PSEMX</name>
<evidence type="ECO:0000313" key="2">
    <source>
        <dbReference type="Proteomes" id="UP000515838"/>
    </source>
</evidence>
<dbReference type="EMBL" id="CP060731">
    <property type="protein sequence ID" value="QNN76360.1"/>
    <property type="molecule type" value="Genomic_DNA"/>
</dbReference>
<protein>
    <submittedName>
        <fullName evidence="1">Uncharacterized protein</fullName>
    </submittedName>
</protein>
<evidence type="ECO:0000313" key="1">
    <source>
        <dbReference type="EMBL" id="QNN76360.1"/>
    </source>
</evidence>
<accession>A0A7G9T8D5</accession>
<reference evidence="1 2" key="1">
    <citation type="submission" date="2020-08" db="EMBL/GenBank/DDBJ databases">
        <title>Streptomycin Non-resistant strain, P. mexicana.</title>
        <authorList>
            <person name="Ganesh-Kumar S."/>
            <person name="Zhe T."/>
            <person name="Yu Z."/>
            <person name="Min Y."/>
        </authorList>
    </citation>
    <scope>NUCLEOTIDE SEQUENCE [LARGE SCALE GENOMIC DNA]</scope>
    <source>
        <strain evidence="1 2">GTZY2</strain>
    </source>
</reference>
<gene>
    <name evidence="1" type="ORF">IAE60_10325</name>
</gene>
<proteinExistence type="predicted"/>
<organism evidence="1 2">
    <name type="scientific">Pseudoxanthomonas mexicana</name>
    <dbReference type="NCBI Taxonomy" id="128785"/>
    <lineage>
        <taxon>Bacteria</taxon>
        <taxon>Pseudomonadati</taxon>
        <taxon>Pseudomonadota</taxon>
        <taxon>Gammaproteobacteria</taxon>
        <taxon>Lysobacterales</taxon>
        <taxon>Lysobacteraceae</taxon>
        <taxon>Pseudoxanthomonas</taxon>
    </lineage>
</organism>
<dbReference type="GeneID" id="81471366"/>
<dbReference type="Proteomes" id="UP000515838">
    <property type="component" value="Chromosome"/>
</dbReference>
<dbReference type="RefSeq" id="WP_187572180.1">
    <property type="nucleotide sequence ID" value="NZ_CP060731.1"/>
</dbReference>
<dbReference type="AlphaFoldDB" id="A0A7G9T8D5"/>
<sequence>MEDESPCTVARMKQFVKSALEGAAEGLKDALSVRDEKIDGNINKLLRRSESIEPLEVSVRTLRSAIQQIDARVSRLEEEYAVDHRRLVEAHAIARSLARNAQHKPKAGPAWTAPNLD</sequence>